<dbReference type="EMBL" id="WJXA01000013">
    <property type="protein sequence ID" value="KAF7119767.1"/>
    <property type="molecule type" value="Genomic_DNA"/>
</dbReference>
<dbReference type="PANTHER" id="PTHR31215">
    <property type="entry name" value="OS05G0510400 PROTEIN-RELATED"/>
    <property type="match status" value="1"/>
</dbReference>
<protein>
    <recommendedName>
        <fullName evidence="1">F-box domain-containing protein</fullName>
    </recommendedName>
</protein>
<dbReference type="InterPro" id="IPR001810">
    <property type="entry name" value="F-box_dom"/>
</dbReference>
<accession>A0A834G182</accession>
<reference evidence="2" key="1">
    <citation type="submission" date="2019-11" db="EMBL/GenBank/DDBJ databases">
        <authorList>
            <person name="Liu Y."/>
            <person name="Hou J."/>
            <person name="Li T.-Q."/>
            <person name="Guan C.-H."/>
            <person name="Wu X."/>
            <person name="Wu H.-Z."/>
            <person name="Ling F."/>
            <person name="Zhang R."/>
            <person name="Shi X.-G."/>
            <person name="Ren J.-P."/>
            <person name="Chen E.-F."/>
            <person name="Sun J.-M."/>
        </authorList>
    </citation>
    <scope>NUCLEOTIDE SEQUENCE</scope>
    <source>
        <strain evidence="2">Adult_tree_wgs_1</strain>
        <tissue evidence="2">Leaves</tissue>
    </source>
</reference>
<dbReference type="OrthoDB" id="812961at2759"/>
<keyword evidence="3" id="KW-1185">Reference proteome</keyword>
<name>A0A834G182_RHOSS</name>
<evidence type="ECO:0000313" key="2">
    <source>
        <dbReference type="EMBL" id="KAF7119767.1"/>
    </source>
</evidence>
<dbReference type="CDD" id="cd09917">
    <property type="entry name" value="F-box_SF"/>
    <property type="match status" value="1"/>
</dbReference>
<dbReference type="Gene3D" id="1.20.1280.50">
    <property type="match status" value="1"/>
</dbReference>
<dbReference type="PROSITE" id="PS50181">
    <property type="entry name" value="FBOX"/>
    <property type="match status" value="1"/>
</dbReference>
<dbReference type="Proteomes" id="UP000626092">
    <property type="component" value="Unassembled WGS sequence"/>
</dbReference>
<feature type="domain" description="F-box" evidence="1">
    <location>
        <begin position="14"/>
        <end position="68"/>
    </location>
</feature>
<dbReference type="AlphaFoldDB" id="A0A834G182"/>
<dbReference type="SUPFAM" id="SSF81383">
    <property type="entry name" value="F-box domain"/>
    <property type="match status" value="1"/>
</dbReference>
<gene>
    <name evidence="2" type="ORF">RHSIM_Rhsim13G0213500</name>
</gene>
<dbReference type="Pfam" id="PF12937">
    <property type="entry name" value="F-box-like"/>
    <property type="match status" value="1"/>
</dbReference>
<evidence type="ECO:0000259" key="1">
    <source>
        <dbReference type="PROSITE" id="PS50181"/>
    </source>
</evidence>
<evidence type="ECO:0000313" key="3">
    <source>
        <dbReference type="Proteomes" id="UP000626092"/>
    </source>
</evidence>
<sequence>MELWVKKKKKQEAGNQFHRLPDDVVLHIFNKLSDVTWLCRCFVVSKRFSSLVPRVQTVSFRSEIWNSVLDSCSVSRKFEERNSKRKFSGISLKPLGCLKNLPPSPPSRLNFPDFAFHLKQIQSVNIELPFDGFIGNNDSVLKYWGAKFTPKLNRFTVLYATSLSKMVEEEEEDDDGVKENGITPRERTRRVNLAVDYVQEVMRWVVILFSIIPKYPMLQRISITDSKNKRVKLCLGGGKFVRRRNTFNKCSMILSKRAEGWTMNEKGGEYVPVLRLPNSGYVIKGVITANYMGSYSGKSERLLKASGGDDSEAETLTLDAFAEEEGVFSEAMVQIQGKHKDVVKAFF</sequence>
<comment type="caution">
    <text evidence="2">The sequence shown here is derived from an EMBL/GenBank/DDBJ whole genome shotgun (WGS) entry which is preliminary data.</text>
</comment>
<dbReference type="InterPro" id="IPR044809">
    <property type="entry name" value="AUF1-like"/>
</dbReference>
<organism evidence="2 3">
    <name type="scientific">Rhododendron simsii</name>
    <name type="common">Sims's rhododendron</name>
    <dbReference type="NCBI Taxonomy" id="118357"/>
    <lineage>
        <taxon>Eukaryota</taxon>
        <taxon>Viridiplantae</taxon>
        <taxon>Streptophyta</taxon>
        <taxon>Embryophyta</taxon>
        <taxon>Tracheophyta</taxon>
        <taxon>Spermatophyta</taxon>
        <taxon>Magnoliopsida</taxon>
        <taxon>eudicotyledons</taxon>
        <taxon>Gunneridae</taxon>
        <taxon>Pentapetalae</taxon>
        <taxon>asterids</taxon>
        <taxon>Ericales</taxon>
        <taxon>Ericaceae</taxon>
        <taxon>Ericoideae</taxon>
        <taxon>Rhodoreae</taxon>
        <taxon>Rhododendron</taxon>
    </lineage>
</organism>
<proteinExistence type="predicted"/>
<dbReference type="InterPro" id="IPR036047">
    <property type="entry name" value="F-box-like_dom_sf"/>
</dbReference>